<proteinExistence type="predicted"/>
<dbReference type="EMBL" id="LGLV01000009">
    <property type="protein sequence ID" value="OBZ94566.1"/>
    <property type="molecule type" value="Genomic_DNA"/>
</dbReference>
<dbReference type="AlphaFoldDB" id="A0A1C7P0R4"/>
<sequence>MLVTGIQPRDVHRVKEVFRAADAARLDPRHKGEDDGEDVGIICLSITNQPLSTTRAIRAVGLLSINSDGALKAASIE</sequence>
<organism evidence="1 2">
    <name type="scientific">Pararhizobium polonicum</name>
    <dbReference type="NCBI Taxonomy" id="1612624"/>
    <lineage>
        <taxon>Bacteria</taxon>
        <taxon>Pseudomonadati</taxon>
        <taxon>Pseudomonadota</taxon>
        <taxon>Alphaproteobacteria</taxon>
        <taxon>Hyphomicrobiales</taxon>
        <taxon>Rhizobiaceae</taxon>
        <taxon>Rhizobium/Agrobacterium group</taxon>
        <taxon>Pararhizobium</taxon>
    </lineage>
</organism>
<keyword evidence="2" id="KW-1185">Reference proteome</keyword>
<dbReference type="Proteomes" id="UP000093111">
    <property type="component" value="Unassembled WGS sequence"/>
</dbReference>
<gene>
    <name evidence="1" type="ORF">ADU59_15335</name>
</gene>
<name>A0A1C7P0R4_9HYPH</name>
<reference evidence="1 2" key="1">
    <citation type="journal article" date="2016" name="Syst. Appl. Microbiol.">
        <title>Pararhizobium polonicum sp. nov. isolated from tumors on stone fruit rootstocks.</title>
        <authorList>
            <person name="Pulawska J."/>
            <person name="Kuzmanovic N."/>
            <person name="Willems A."/>
            <person name="Pothier J.F."/>
        </authorList>
    </citation>
    <scope>NUCLEOTIDE SEQUENCE [LARGE SCALE GENOMIC DNA]</scope>
    <source>
        <strain evidence="1 2">F5.1</strain>
    </source>
</reference>
<comment type="caution">
    <text evidence="1">The sequence shown here is derived from an EMBL/GenBank/DDBJ whole genome shotgun (WGS) entry which is preliminary data.</text>
</comment>
<protein>
    <submittedName>
        <fullName evidence="1">Uncharacterized protein</fullName>
    </submittedName>
</protein>
<accession>A0A1C7P0R4</accession>
<evidence type="ECO:0000313" key="1">
    <source>
        <dbReference type="EMBL" id="OBZ94566.1"/>
    </source>
</evidence>
<evidence type="ECO:0000313" key="2">
    <source>
        <dbReference type="Proteomes" id="UP000093111"/>
    </source>
</evidence>